<protein>
    <recommendedName>
        <fullName evidence="3">DUF4367 domain-containing protein</fullName>
    </recommendedName>
</protein>
<reference evidence="1 2" key="1">
    <citation type="submission" date="2016-11" db="EMBL/GenBank/DDBJ databases">
        <title>Description of two novel members of the family Erysipelotrichaceae: Ileibacterium lipovorans gen. nov., sp. nov. and Dubosiella newyorkensis, gen. nov., sp. nov.</title>
        <authorList>
            <person name="Cox L.M."/>
            <person name="Sohn J."/>
            <person name="Tyrrell K.L."/>
            <person name="Citron D.M."/>
            <person name="Lawson P.A."/>
            <person name="Patel N.B."/>
            <person name="Iizumi T."/>
            <person name="Perez-Perez G.I."/>
            <person name="Goldstein E.J."/>
            <person name="Blaser M.J."/>
        </authorList>
    </citation>
    <scope>NUCLEOTIDE SEQUENCE [LARGE SCALE GENOMIC DNA]</scope>
    <source>
        <strain evidence="1 2">NYU-BL-A4</strain>
    </source>
</reference>
<evidence type="ECO:0000313" key="2">
    <source>
        <dbReference type="Proteomes" id="UP000186705"/>
    </source>
</evidence>
<evidence type="ECO:0008006" key="3">
    <source>
        <dbReference type="Google" id="ProtNLM"/>
    </source>
</evidence>
<dbReference type="GeneID" id="78274759"/>
<keyword evidence="2" id="KW-1185">Reference proteome</keyword>
<proteinExistence type="predicted"/>
<dbReference type="PROSITE" id="PS51257">
    <property type="entry name" value="PROKAR_LIPOPROTEIN"/>
    <property type="match status" value="1"/>
</dbReference>
<gene>
    <name evidence="1" type="ORF">BO225_02205</name>
</gene>
<dbReference type="EMBL" id="MPKA01000044">
    <property type="protein sequence ID" value="OLU47676.1"/>
    <property type="molecule type" value="Genomic_DNA"/>
</dbReference>
<dbReference type="AlphaFoldDB" id="A0A1U7NPV9"/>
<dbReference type="Proteomes" id="UP000186705">
    <property type="component" value="Unassembled WGS sequence"/>
</dbReference>
<dbReference type="RefSeq" id="WP_076340649.1">
    <property type="nucleotide sequence ID" value="NZ_CAPDDE010000005.1"/>
</dbReference>
<name>A0A1U7NPV9_9FIRM</name>
<comment type="caution">
    <text evidence="1">The sequence shown here is derived from an EMBL/GenBank/DDBJ whole genome shotgun (WGS) entry which is preliminary data.</text>
</comment>
<sequence>MKGLKILLVFLGLFGLSGCLATKSLSVITENGEKVWFTMDVSEKDYSLRYQEDVLQIESDRGVELQGVLLSMEGFKEIVHRFEEEFELEEKMEPFVHRFYQDGNTSLFFFELVPDSLGMVMSGEQGLLETQEVFSRLKIGEE</sequence>
<evidence type="ECO:0000313" key="1">
    <source>
        <dbReference type="EMBL" id="OLU47676.1"/>
    </source>
</evidence>
<dbReference type="STRING" id="1862672.BO225_02205"/>
<organism evidence="1 2">
    <name type="scientific">Dubosiella newyorkensis</name>
    <dbReference type="NCBI Taxonomy" id="1862672"/>
    <lineage>
        <taxon>Bacteria</taxon>
        <taxon>Bacillati</taxon>
        <taxon>Bacillota</taxon>
        <taxon>Erysipelotrichia</taxon>
        <taxon>Erysipelotrichales</taxon>
        <taxon>Erysipelotrichaceae</taxon>
        <taxon>Dubosiella</taxon>
    </lineage>
</organism>
<accession>A0A1U7NPV9</accession>